<feature type="transmembrane region" description="Helical" evidence="1">
    <location>
        <begin position="105"/>
        <end position="127"/>
    </location>
</feature>
<evidence type="ECO:0000313" key="2">
    <source>
        <dbReference type="EMBL" id="KFA87552.1"/>
    </source>
</evidence>
<dbReference type="EMBL" id="JPMI01000367">
    <property type="protein sequence ID" value="KFA87552.1"/>
    <property type="molecule type" value="Genomic_DNA"/>
</dbReference>
<sequence length="199" mass="21818">MRDFVGRYDITGAPDPETWKKQLESLTGTSQVEVRSSLAIDGQKLAIRCRVPEEASDPKAMAQAFFEQVGAALSGAPDSGTVVSLKDVELFRPRSRIDMRRLRKAAWSTLQVAVVVATILAALVVIAEGLLERFGRAGLIGFAAIPLFAIVGIAAWFNYDTANDDEARPEAAMPQLVLEEERRAKRMRLARRRGIPPPS</sequence>
<feature type="transmembrane region" description="Helical" evidence="1">
    <location>
        <begin position="139"/>
        <end position="159"/>
    </location>
</feature>
<dbReference type="RefSeq" id="WP_043411840.1">
    <property type="nucleotide sequence ID" value="NZ_JPMI01000367.1"/>
</dbReference>
<organism evidence="2 3">
    <name type="scientific">Archangium violaceum Cb vi76</name>
    <dbReference type="NCBI Taxonomy" id="1406225"/>
    <lineage>
        <taxon>Bacteria</taxon>
        <taxon>Pseudomonadati</taxon>
        <taxon>Myxococcota</taxon>
        <taxon>Myxococcia</taxon>
        <taxon>Myxococcales</taxon>
        <taxon>Cystobacterineae</taxon>
        <taxon>Archangiaceae</taxon>
        <taxon>Archangium</taxon>
    </lineage>
</organism>
<accession>A0A084SGG7</accession>
<keyword evidence="1" id="KW-0472">Membrane</keyword>
<name>A0A084SGG7_9BACT</name>
<protein>
    <submittedName>
        <fullName evidence="2">Uncharacterized protein</fullName>
    </submittedName>
</protein>
<evidence type="ECO:0000256" key="1">
    <source>
        <dbReference type="SAM" id="Phobius"/>
    </source>
</evidence>
<reference evidence="2 3" key="1">
    <citation type="submission" date="2014-07" db="EMBL/GenBank/DDBJ databases">
        <title>Draft Genome Sequence of Gephyronic Acid Producer, Cystobacter violaceus Strain Cb vi76.</title>
        <authorList>
            <person name="Stevens D.C."/>
            <person name="Young J."/>
            <person name="Carmichael R."/>
            <person name="Tan J."/>
            <person name="Taylor R.E."/>
        </authorList>
    </citation>
    <scope>NUCLEOTIDE SEQUENCE [LARGE SCALE GENOMIC DNA]</scope>
    <source>
        <strain evidence="2 3">Cb vi76</strain>
    </source>
</reference>
<keyword evidence="1" id="KW-1133">Transmembrane helix</keyword>
<comment type="caution">
    <text evidence="2">The sequence shown here is derived from an EMBL/GenBank/DDBJ whole genome shotgun (WGS) entry which is preliminary data.</text>
</comment>
<evidence type="ECO:0000313" key="3">
    <source>
        <dbReference type="Proteomes" id="UP000028547"/>
    </source>
</evidence>
<dbReference type="AlphaFoldDB" id="A0A084SGG7"/>
<gene>
    <name evidence="2" type="ORF">Q664_46860</name>
</gene>
<proteinExistence type="predicted"/>
<dbReference type="Proteomes" id="UP000028547">
    <property type="component" value="Unassembled WGS sequence"/>
</dbReference>
<keyword evidence="1" id="KW-0812">Transmembrane</keyword>